<dbReference type="Proteomes" id="UP000235659">
    <property type="component" value="Unassembled WGS sequence"/>
</dbReference>
<comment type="caution">
    <text evidence="2">The sequence shown here is derived from an EMBL/GenBank/DDBJ whole genome shotgun (WGS) entry which is preliminary data.</text>
</comment>
<keyword evidence="1" id="KW-0472">Membrane</keyword>
<keyword evidence="1" id="KW-0812">Transmembrane</keyword>
<sequence length="185" mass="20770">MLIITPLRCITDIDAGLLLLDHGSLRTNGATMGEQSKIWLSGVALIPYLGIAGLYTLLAEGHDRDFWLSAAVLVGGRVLYAVLDGVVSIVIWRWYVRKRTTDRMHSLFIKNRMPQREYASETLVSYLQRVQTGDDEYPVGVQCAARQLSTLIEQARREGLLSGGRMKHAITDAYNRYTRRSSGQI</sequence>
<protein>
    <submittedName>
        <fullName evidence="2">Uncharacterized protein</fullName>
    </submittedName>
</protein>
<dbReference type="EMBL" id="PNXY01000020">
    <property type="protein sequence ID" value="PMS27468.1"/>
    <property type="molecule type" value="Genomic_DNA"/>
</dbReference>
<evidence type="ECO:0000256" key="1">
    <source>
        <dbReference type="SAM" id="Phobius"/>
    </source>
</evidence>
<keyword evidence="3" id="KW-1185">Reference proteome</keyword>
<feature type="transmembrane region" description="Helical" evidence="1">
    <location>
        <begin position="78"/>
        <end position="96"/>
    </location>
</feature>
<accession>A0ABX4V288</accession>
<gene>
    <name evidence="2" type="ORF">C0Z16_24765</name>
</gene>
<dbReference type="RefSeq" id="WP_102634695.1">
    <property type="nucleotide sequence ID" value="NZ_CADIJZ010000022.1"/>
</dbReference>
<name>A0ABX4V288_9BURK</name>
<reference evidence="2 3" key="1">
    <citation type="submission" date="2018-01" db="EMBL/GenBank/DDBJ databases">
        <title>Whole genome analyses suggest that Burkholderia sensu lato contains two further novel genera in the rhizoxinica-symbiotica group Mycetohabitans gen. nov., and Trinickia gen. nov.: implications for the evolution of diazotrophy and nodulation in the Burkholderiaceae.</title>
        <authorList>
            <person name="Estrada-de los Santos P."/>
            <person name="Palmer M."/>
            <person name="Chavez-Ramirez B."/>
            <person name="Beukes C."/>
            <person name="Steenkamp E.T."/>
            <person name="Hirsch A.M."/>
            <person name="Manyaka P."/>
            <person name="Maluk M."/>
            <person name="Lafos M."/>
            <person name="Crook M."/>
            <person name="Gross E."/>
            <person name="Simon M.F."/>
            <person name="Bueno dos Reis Junior F."/>
            <person name="Poole P.S."/>
            <person name="Venter S.N."/>
            <person name="James E.K."/>
        </authorList>
    </citation>
    <scope>NUCLEOTIDE SEQUENCE [LARGE SCALE GENOMIC DNA]</scope>
    <source>
        <strain evidence="2 3">WSM 3937</strain>
    </source>
</reference>
<evidence type="ECO:0000313" key="2">
    <source>
        <dbReference type="EMBL" id="PMS27468.1"/>
    </source>
</evidence>
<evidence type="ECO:0000313" key="3">
    <source>
        <dbReference type="Proteomes" id="UP000235659"/>
    </source>
</evidence>
<keyword evidence="1" id="KW-1133">Transmembrane helix</keyword>
<feature type="transmembrane region" description="Helical" evidence="1">
    <location>
        <begin position="38"/>
        <end position="58"/>
    </location>
</feature>
<organism evidence="2 3">
    <name type="scientific">Paraburkholderia rhynchosiae</name>
    <dbReference type="NCBI Taxonomy" id="487049"/>
    <lineage>
        <taxon>Bacteria</taxon>
        <taxon>Pseudomonadati</taxon>
        <taxon>Pseudomonadota</taxon>
        <taxon>Betaproteobacteria</taxon>
        <taxon>Burkholderiales</taxon>
        <taxon>Burkholderiaceae</taxon>
        <taxon>Paraburkholderia</taxon>
    </lineage>
</organism>
<proteinExistence type="predicted"/>